<dbReference type="GO" id="GO:0005524">
    <property type="term" value="F:ATP binding"/>
    <property type="evidence" value="ECO:0007669"/>
    <property type="project" value="UniProtKB-KW"/>
</dbReference>
<dbReference type="Proteomes" id="UP000023430">
    <property type="component" value="Unassembled WGS sequence"/>
</dbReference>
<evidence type="ECO:0000313" key="5">
    <source>
        <dbReference type="Proteomes" id="UP000023430"/>
    </source>
</evidence>
<dbReference type="PANTHER" id="PTHR16305">
    <property type="entry name" value="TESTICULAR SOLUBLE ADENYLYL CYCLASE"/>
    <property type="match status" value="1"/>
</dbReference>
<gene>
    <name evidence="4" type="ORF">RISW2_21895</name>
</gene>
<comment type="caution">
    <text evidence="4">The sequence shown here is derived from an EMBL/GenBank/DDBJ whole genome shotgun (WGS) entry which is preliminary data.</text>
</comment>
<dbReference type="SUPFAM" id="SSF52540">
    <property type="entry name" value="P-loop containing nucleoside triphosphate hydrolases"/>
    <property type="match status" value="1"/>
</dbReference>
<feature type="domain" description="Orc1-like AAA ATPase" evidence="3">
    <location>
        <begin position="2"/>
        <end position="138"/>
    </location>
</feature>
<evidence type="ECO:0000313" key="4">
    <source>
        <dbReference type="EMBL" id="ETX26581.1"/>
    </source>
</evidence>
<reference evidence="4 5" key="1">
    <citation type="submission" date="2014-01" db="EMBL/GenBank/DDBJ databases">
        <title>Roseivivax isoporae LMG 25204 Genome Sequencing.</title>
        <authorList>
            <person name="Lai Q."/>
            <person name="Li G."/>
            <person name="Shao Z."/>
        </authorList>
    </citation>
    <scope>NUCLEOTIDE SEQUENCE [LARGE SCALE GENOMIC DNA]</scope>
    <source>
        <strain evidence="4 5">LMG 25204</strain>
    </source>
</reference>
<dbReference type="Gene3D" id="3.40.50.300">
    <property type="entry name" value="P-loop containing nucleotide triphosphate hydrolases"/>
    <property type="match status" value="1"/>
</dbReference>
<keyword evidence="2" id="KW-0067">ATP-binding</keyword>
<dbReference type="InterPro" id="IPR011990">
    <property type="entry name" value="TPR-like_helical_dom_sf"/>
</dbReference>
<dbReference type="RefSeq" id="WP_043775374.1">
    <property type="nucleotide sequence ID" value="NZ_JAME01000076.1"/>
</dbReference>
<dbReference type="EMBL" id="JAME01000076">
    <property type="protein sequence ID" value="ETX26581.1"/>
    <property type="molecule type" value="Genomic_DNA"/>
</dbReference>
<protein>
    <recommendedName>
        <fullName evidence="3">Orc1-like AAA ATPase domain-containing protein</fullName>
    </recommendedName>
</protein>
<dbReference type="GO" id="GO:0005737">
    <property type="term" value="C:cytoplasm"/>
    <property type="evidence" value="ECO:0007669"/>
    <property type="project" value="TreeGrafter"/>
</dbReference>
<dbReference type="STRING" id="1449351.RISW2_21895"/>
<evidence type="ECO:0000256" key="1">
    <source>
        <dbReference type="ARBA" id="ARBA00022741"/>
    </source>
</evidence>
<accession>X7F3C3</accession>
<proteinExistence type="predicted"/>
<dbReference type="SUPFAM" id="SSF48452">
    <property type="entry name" value="TPR-like"/>
    <property type="match status" value="2"/>
</dbReference>
<keyword evidence="1" id="KW-0547">Nucleotide-binding</keyword>
<dbReference type="GO" id="GO:0004016">
    <property type="term" value="F:adenylate cyclase activity"/>
    <property type="evidence" value="ECO:0007669"/>
    <property type="project" value="TreeGrafter"/>
</dbReference>
<dbReference type="Pfam" id="PF13191">
    <property type="entry name" value="AAA_16"/>
    <property type="match status" value="1"/>
</dbReference>
<keyword evidence="5" id="KW-1185">Reference proteome</keyword>
<evidence type="ECO:0000256" key="2">
    <source>
        <dbReference type="ARBA" id="ARBA00022840"/>
    </source>
</evidence>
<dbReference type="OrthoDB" id="341967at2"/>
<dbReference type="PANTHER" id="PTHR16305:SF35">
    <property type="entry name" value="TRANSCRIPTIONAL ACTIVATOR DOMAIN"/>
    <property type="match status" value="1"/>
</dbReference>
<sequence length="780" mass="82529">MLIERDADLAALADMLAAVPHRGGRLALVSGEAGIGKSSLVAAFLDALDPATDRATGLCDPLDTPRALGPVREVLRSLGPQSPGRARPEDFDATLEALARRTAPAVLVIEDMHWADQGTLDWLKFVGRRISALPVLLVVTFREEGVAADHPLRSALGAIPARHVRRLPLGPLTEAGLAALGPPPHWTPARLAQVSGGNPFLATELIAMPPQADGVPVSIADSVNARLNALAPDLQRALERLSCHPGLLRTAEIAAVGAADLAGDALASGLLVQAGDGLRFRHELTRRAVLARLAPPDRRAAHAAFLDSLAGAAGEAADPDAIVHHALGAGDAAAVLRHAPEAAERAARLGAHAQAAAHLETALAHVAHATDEQAARIHQDWAYEAGLALRVDDAVIAARERAVDLWRRLGRPDRVGDNLRWLSRLHWYRGEADLARRYVTEAIELLDSAPRSHARAMACALRANYHMLSDEMAEAVIWGEKARALAEAAGDEEVRVHALNTIGSARLFRGDPSGEAALLESLRGALAGGFHEQAARVYTNLSECYIEMRALDKAERLLSQGIAFDTAHDLDSWTFYLVGRQAQLRFEQGRFADALAIAGPVLDRAGQTLLMKLPARMVAARTRLRLEGAAARPALDGALADAVSTGEPQYMSVMHVALLEAAALAGDPAAAGPHLDWLSAQPLSALSPRKWGEAGFWARRLGADLPQPPDLPASFAHDARGEARAASCAFEAETNPYLAACALFGMTDPDALAEAAARLDALDAAPARAALEARARVAGL</sequence>
<dbReference type="InterPro" id="IPR027417">
    <property type="entry name" value="P-loop_NTPase"/>
</dbReference>
<feature type="non-terminal residue" evidence="4">
    <location>
        <position position="780"/>
    </location>
</feature>
<dbReference type="AlphaFoldDB" id="X7F3C3"/>
<organism evidence="4 5">
    <name type="scientific">Roseivivax isoporae LMG 25204</name>
    <dbReference type="NCBI Taxonomy" id="1449351"/>
    <lineage>
        <taxon>Bacteria</taxon>
        <taxon>Pseudomonadati</taxon>
        <taxon>Pseudomonadota</taxon>
        <taxon>Alphaproteobacteria</taxon>
        <taxon>Rhodobacterales</taxon>
        <taxon>Roseobacteraceae</taxon>
        <taxon>Roseivivax</taxon>
    </lineage>
</organism>
<dbReference type="InterPro" id="IPR041664">
    <property type="entry name" value="AAA_16"/>
</dbReference>
<evidence type="ECO:0000259" key="3">
    <source>
        <dbReference type="Pfam" id="PF13191"/>
    </source>
</evidence>
<dbReference type="eggNOG" id="COG2909">
    <property type="taxonomic scope" value="Bacteria"/>
</dbReference>
<name>X7F3C3_9RHOB</name>
<dbReference type="Gene3D" id="1.25.40.10">
    <property type="entry name" value="Tetratricopeptide repeat domain"/>
    <property type="match status" value="1"/>
</dbReference>